<dbReference type="Proteomes" id="UP001139646">
    <property type="component" value="Unassembled WGS sequence"/>
</dbReference>
<comment type="caution">
    <text evidence="1">The sequence shown here is derived from an EMBL/GenBank/DDBJ whole genome shotgun (WGS) entry which is preliminary data.</text>
</comment>
<keyword evidence="2" id="KW-1185">Reference proteome</keyword>
<organism evidence="1 2">
    <name type="scientific">Colwellia maritima</name>
    <dbReference type="NCBI Taxonomy" id="2912588"/>
    <lineage>
        <taxon>Bacteria</taxon>
        <taxon>Pseudomonadati</taxon>
        <taxon>Pseudomonadota</taxon>
        <taxon>Gammaproteobacteria</taxon>
        <taxon>Alteromonadales</taxon>
        <taxon>Colwelliaceae</taxon>
        <taxon>Colwellia</taxon>
    </lineage>
</organism>
<dbReference type="PANTHER" id="PTHR43747:SF4">
    <property type="entry name" value="FLAVIN-DEPENDENT TRYPTOPHAN HALOGENASE"/>
    <property type="match status" value="1"/>
</dbReference>
<dbReference type="InterPro" id="IPR006905">
    <property type="entry name" value="Flavin_halogenase"/>
</dbReference>
<evidence type="ECO:0000313" key="1">
    <source>
        <dbReference type="EMBL" id="MCI2283938.1"/>
    </source>
</evidence>
<dbReference type="EMBL" id="JAKKSL010000002">
    <property type="protein sequence ID" value="MCI2283938.1"/>
    <property type="molecule type" value="Genomic_DNA"/>
</dbReference>
<dbReference type="Pfam" id="PF04820">
    <property type="entry name" value="Trp_halogenase"/>
    <property type="match status" value="1"/>
</dbReference>
<dbReference type="Gene3D" id="3.50.50.60">
    <property type="entry name" value="FAD/NAD(P)-binding domain"/>
    <property type="match status" value="1"/>
</dbReference>
<dbReference type="PANTHER" id="PTHR43747">
    <property type="entry name" value="FAD-BINDING PROTEIN"/>
    <property type="match status" value="1"/>
</dbReference>
<dbReference type="InterPro" id="IPR036188">
    <property type="entry name" value="FAD/NAD-bd_sf"/>
</dbReference>
<sequence length="516" mass="57345">MKNVIKSIVIVGGGTAGWLTAGIVAARHQSRISNGELTITLIESKNISTVGVGEGTWPTMPTTLRSMGISETDFIRECDASFKQGTKFVNWDSETTTNHYYHPFDVPKGALEGDIATYWLSHESDKSLAELFTSQAALCDGEFAPKTISAPEYAGFANYGYHLDAIKFAAFLHKHCVNKLGVQHIVADIEEVQLSPSGDINILQTIDGNAITADFFIDCSGFSSILLGKALGVGFKKIDDTLFADTALAVQVPYASGNDTIASYTKSTAQSAGWIWDIGLPSRRGVGYAYSSKYQSREGAEQELMAYIKSSGAHSEGLKFKEISFQAGHREKFFHKNCVAIGLSAGFLEPLEAAALVMIELSATMIAEQLPKTKDTLTIIEGRFNETFHYRWERVIEFLKLHYIVSNRSTPFWLDNRKKASIPTRLQEQMALWQYNVPTQFDFNRIGEVFQAASYQFVLYGSQFRTESLFSIEPAIEKFSAEQITQNKLRTEKLLTSLPSNRELIAQIHTYGMKKI</sequence>
<gene>
    <name evidence="1" type="ORF">L3081_11670</name>
</gene>
<accession>A0ABS9X107</accession>
<dbReference type="RefSeq" id="WP_242286291.1">
    <property type="nucleotide sequence ID" value="NZ_JAKKSL010000002.1"/>
</dbReference>
<protein>
    <submittedName>
        <fullName evidence="1">Tryptophan 7-halogenase</fullName>
    </submittedName>
</protein>
<proteinExistence type="predicted"/>
<reference evidence="1" key="1">
    <citation type="submission" date="2022-01" db="EMBL/GenBank/DDBJ databases">
        <title>Colwellia maritima, isolated from seawater.</title>
        <authorList>
            <person name="Kristyanto S."/>
            <person name="Jung J."/>
            <person name="Jeon C.O."/>
        </authorList>
    </citation>
    <scope>NUCLEOTIDE SEQUENCE</scope>
    <source>
        <strain evidence="1">MSW7</strain>
    </source>
</reference>
<name>A0ABS9X107_9GAMM</name>
<dbReference type="SUPFAM" id="SSF51905">
    <property type="entry name" value="FAD/NAD(P)-binding domain"/>
    <property type="match status" value="1"/>
</dbReference>
<evidence type="ECO:0000313" key="2">
    <source>
        <dbReference type="Proteomes" id="UP001139646"/>
    </source>
</evidence>
<dbReference type="InterPro" id="IPR050816">
    <property type="entry name" value="Flavin-dep_Halogenase_NPB"/>
</dbReference>
<dbReference type="InterPro" id="IPR033856">
    <property type="entry name" value="Trp_halogen"/>
</dbReference>
<dbReference type="PIRSF" id="PIRSF011396">
    <property type="entry name" value="Trp_halogenase"/>
    <property type="match status" value="1"/>
</dbReference>